<protein>
    <recommendedName>
        <fullName evidence="1">TPM domain-containing protein</fullName>
    </recommendedName>
</protein>
<dbReference type="PANTHER" id="PTHR30373">
    <property type="entry name" value="UPF0603 PROTEIN YGCG"/>
    <property type="match status" value="1"/>
</dbReference>
<comment type="caution">
    <text evidence="2">The sequence shown here is derived from an EMBL/GenBank/DDBJ whole genome shotgun (WGS) entry which is preliminary data.</text>
</comment>
<organism evidence="2 3">
    <name type="scientific">Xanthomarina gelatinilytica</name>
    <dbReference type="NCBI Taxonomy" id="1137281"/>
    <lineage>
        <taxon>Bacteria</taxon>
        <taxon>Pseudomonadati</taxon>
        <taxon>Bacteroidota</taxon>
        <taxon>Flavobacteriia</taxon>
        <taxon>Flavobacteriales</taxon>
        <taxon>Flavobacteriaceae</taxon>
        <taxon>Xanthomarina</taxon>
    </lineage>
</organism>
<dbReference type="Gene3D" id="3.10.310.50">
    <property type="match status" value="1"/>
</dbReference>
<dbReference type="Pfam" id="PF04536">
    <property type="entry name" value="TPM_phosphatase"/>
    <property type="match status" value="1"/>
</dbReference>
<evidence type="ECO:0000313" key="2">
    <source>
        <dbReference type="EMBL" id="EMQ96453.1"/>
    </source>
</evidence>
<evidence type="ECO:0000259" key="1">
    <source>
        <dbReference type="Pfam" id="PF04536"/>
    </source>
</evidence>
<feature type="domain" description="TPM" evidence="1">
    <location>
        <begin position="21"/>
        <end position="137"/>
    </location>
</feature>
<dbReference type="PATRIC" id="fig|1137281.3.peg.943"/>
<dbReference type="EMBL" id="ANLA01000004">
    <property type="protein sequence ID" value="EMQ96453.1"/>
    <property type="molecule type" value="Genomic_DNA"/>
</dbReference>
<dbReference type="AlphaFoldDB" id="M7ND70"/>
<gene>
    <name evidence="2" type="ORF">D778_02343</name>
</gene>
<name>M7ND70_9FLAO</name>
<keyword evidence="3" id="KW-1185">Reference proteome</keyword>
<evidence type="ECO:0000313" key="3">
    <source>
        <dbReference type="Proteomes" id="UP000012024"/>
    </source>
</evidence>
<reference evidence="2 3" key="1">
    <citation type="submission" date="2012-12" db="EMBL/GenBank/DDBJ databases">
        <title>Genome assembly of Formosa sp. AK20.</title>
        <authorList>
            <person name="Kumar R."/>
            <person name="Khatri I."/>
            <person name="Vaidya B."/>
            <person name="Subramanian S."/>
            <person name="Pinnaka A."/>
        </authorList>
    </citation>
    <scope>NUCLEOTIDE SEQUENCE [LARGE SCALE GENOMIC DNA]</scope>
    <source>
        <strain evidence="2 3">AK20</strain>
    </source>
</reference>
<dbReference type="Proteomes" id="UP000012024">
    <property type="component" value="Unassembled WGS sequence"/>
</dbReference>
<dbReference type="InterPro" id="IPR007621">
    <property type="entry name" value="TPM_dom"/>
</dbReference>
<dbReference type="eggNOG" id="COG3762">
    <property type="taxonomic scope" value="Bacteria"/>
</dbReference>
<accession>M7ND70</accession>
<sequence>MQLNYRASTLNLTIEKMSKIEDFLTAEEEQEIVHAIRMAEKNTSGEIRVHIEKSSKIDVFNRAMEIFHFLKMDNTKEQNGVLIYVAVEDKTFVIYGDKGINDVVGKNFWNDTKDAIQAQFKSGHFKQGLVDGILKAGKALETYFPWHHADTNELPNDISKGK</sequence>
<dbReference type="PANTHER" id="PTHR30373:SF8">
    <property type="entry name" value="BLL7265 PROTEIN"/>
    <property type="match status" value="1"/>
</dbReference>
<proteinExistence type="predicted"/>